<dbReference type="RefSeq" id="WP_390226970.1">
    <property type="nucleotide sequence ID" value="NZ_JBHSCN010000002.1"/>
</dbReference>
<dbReference type="Proteomes" id="UP001595900">
    <property type="component" value="Unassembled WGS sequence"/>
</dbReference>
<dbReference type="PANTHER" id="PTHR43350:SF19">
    <property type="entry name" value="D-GULOSIDE 3-DEHYDROGENASE"/>
    <property type="match status" value="1"/>
</dbReference>
<name>A0ABV8Q4W2_9MICO</name>
<evidence type="ECO:0000256" key="3">
    <source>
        <dbReference type="ARBA" id="ARBA00022723"/>
    </source>
</evidence>
<dbReference type="SUPFAM" id="SSF51735">
    <property type="entry name" value="NAD(P)-binding Rossmann-fold domains"/>
    <property type="match status" value="1"/>
</dbReference>
<keyword evidence="5" id="KW-0560">Oxidoreductase</keyword>
<sequence>MPFDTSRAVWFVGPRQIELREAPVHRPEPYEITVRATRSLISAGTEMLVYRGDTNPGDRMPPNSEGQFPFPTKYGYQTVGEVVAAGEDSGFHVGEHVFTRHPHQDLFTIEARPEYVVRVPAGVDDSTATFLNLTRVALTGVLDVPVKVGETAVVFGQGIVGMMCARIAGLNAAATVVVDRFEKRRALALHYGARAAVEPQDVKDVVFELSHGRGADVVYEASGAPPALQSAIEIAADQGEIVAISLYGNHEVPLRLAPEFHFRRLRITSSQATDQARWNWVRRTEAAFGLLERLSVADMISSHVGFAAAAEAYELVDRDPANVLGAVLDYPA</sequence>
<proteinExistence type="inferred from homology"/>
<accession>A0ABV8Q4W2</accession>
<evidence type="ECO:0000256" key="4">
    <source>
        <dbReference type="ARBA" id="ARBA00022833"/>
    </source>
</evidence>
<keyword evidence="8" id="KW-1185">Reference proteome</keyword>
<comment type="similarity">
    <text evidence="2">Belongs to the zinc-containing alcohol dehydrogenase family.</text>
</comment>
<dbReference type="InterPro" id="IPR011032">
    <property type="entry name" value="GroES-like_sf"/>
</dbReference>
<evidence type="ECO:0000256" key="2">
    <source>
        <dbReference type="ARBA" id="ARBA00008072"/>
    </source>
</evidence>
<evidence type="ECO:0000313" key="7">
    <source>
        <dbReference type="EMBL" id="MFC4242169.1"/>
    </source>
</evidence>
<dbReference type="InterPro" id="IPR036291">
    <property type="entry name" value="NAD(P)-bd_dom_sf"/>
</dbReference>
<comment type="cofactor">
    <cofactor evidence="1">
        <name>Zn(2+)</name>
        <dbReference type="ChEBI" id="CHEBI:29105"/>
    </cofactor>
</comment>
<protein>
    <submittedName>
        <fullName evidence="7">Zinc-binding alcohol dehydrogenase</fullName>
    </submittedName>
</protein>
<keyword evidence="4" id="KW-0862">Zinc</keyword>
<dbReference type="PANTHER" id="PTHR43350">
    <property type="entry name" value="NAD-DEPENDENT ALCOHOL DEHYDROGENASE"/>
    <property type="match status" value="1"/>
</dbReference>
<dbReference type="EMBL" id="JBHSCN010000002">
    <property type="protein sequence ID" value="MFC4242169.1"/>
    <property type="molecule type" value="Genomic_DNA"/>
</dbReference>
<evidence type="ECO:0000313" key="8">
    <source>
        <dbReference type="Proteomes" id="UP001595900"/>
    </source>
</evidence>
<evidence type="ECO:0000259" key="6">
    <source>
        <dbReference type="Pfam" id="PF00107"/>
    </source>
</evidence>
<dbReference type="SUPFAM" id="SSF50129">
    <property type="entry name" value="GroES-like"/>
    <property type="match status" value="1"/>
</dbReference>
<dbReference type="Gene3D" id="3.90.180.10">
    <property type="entry name" value="Medium-chain alcohol dehydrogenases, catalytic domain"/>
    <property type="match status" value="2"/>
</dbReference>
<reference evidence="8" key="1">
    <citation type="journal article" date="2019" name="Int. J. Syst. Evol. Microbiol.">
        <title>The Global Catalogue of Microorganisms (GCM) 10K type strain sequencing project: providing services to taxonomists for standard genome sequencing and annotation.</title>
        <authorList>
            <consortium name="The Broad Institute Genomics Platform"/>
            <consortium name="The Broad Institute Genome Sequencing Center for Infectious Disease"/>
            <person name="Wu L."/>
            <person name="Ma J."/>
        </authorList>
    </citation>
    <scope>NUCLEOTIDE SEQUENCE [LARGE SCALE GENOMIC DNA]</scope>
    <source>
        <strain evidence="8">CGMCC 1.10363</strain>
    </source>
</reference>
<organism evidence="7 8">
    <name type="scientific">Gryllotalpicola reticulitermitis</name>
    <dbReference type="NCBI Taxonomy" id="1184153"/>
    <lineage>
        <taxon>Bacteria</taxon>
        <taxon>Bacillati</taxon>
        <taxon>Actinomycetota</taxon>
        <taxon>Actinomycetes</taxon>
        <taxon>Micrococcales</taxon>
        <taxon>Microbacteriaceae</taxon>
        <taxon>Gryllotalpicola</taxon>
    </lineage>
</organism>
<dbReference type="CDD" id="cd08255">
    <property type="entry name" value="2-desacetyl-2-hydroxyethyl_bacteriochlorophyllide_like"/>
    <property type="match status" value="1"/>
</dbReference>
<evidence type="ECO:0000256" key="1">
    <source>
        <dbReference type="ARBA" id="ARBA00001947"/>
    </source>
</evidence>
<dbReference type="Gene3D" id="3.40.50.720">
    <property type="entry name" value="NAD(P)-binding Rossmann-like Domain"/>
    <property type="match status" value="1"/>
</dbReference>
<gene>
    <name evidence="7" type="ORF">ACFOYW_02185</name>
</gene>
<dbReference type="Pfam" id="PF00107">
    <property type="entry name" value="ADH_zinc_N"/>
    <property type="match status" value="1"/>
</dbReference>
<keyword evidence="3" id="KW-0479">Metal-binding</keyword>
<evidence type="ECO:0000256" key="5">
    <source>
        <dbReference type="ARBA" id="ARBA00023002"/>
    </source>
</evidence>
<dbReference type="InterPro" id="IPR013149">
    <property type="entry name" value="ADH-like_C"/>
</dbReference>
<feature type="domain" description="Alcohol dehydrogenase-like C-terminal" evidence="6">
    <location>
        <begin position="160"/>
        <end position="280"/>
    </location>
</feature>
<comment type="caution">
    <text evidence="7">The sequence shown here is derived from an EMBL/GenBank/DDBJ whole genome shotgun (WGS) entry which is preliminary data.</text>
</comment>